<organism evidence="2">
    <name type="scientific">marine metagenome</name>
    <dbReference type="NCBI Taxonomy" id="408172"/>
    <lineage>
        <taxon>unclassified sequences</taxon>
        <taxon>metagenomes</taxon>
        <taxon>ecological metagenomes</taxon>
    </lineage>
</organism>
<dbReference type="EMBL" id="UINC01020433">
    <property type="protein sequence ID" value="SVA85815.1"/>
    <property type="molecule type" value="Genomic_DNA"/>
</dbReference>
<sequence length="41" mass="4737">MKITASIFSRGFFVPLVYFARYFVPLLLNSGYLLYSIDTVI</sequence>
<reference evidence="2" key="1">
    <citation type="submission" date="2018-05" db="EMBL/GenBank/DDBJ databases">
        <authorList>
            <person name="Lanie J.A."/>
            <person name="Ng W.-L."/>
            <person name="Kazmierczak K.M."/>
            <person name="Andrzejewski T.M."/>
            <person name="Davidsen T.M."/>
            <person name="Wayne K.J."/>
            <person name="Tettelin H."/>
            <person name="Glass J.I."/>
            <person name="Rusch D."/>
            <person name="Podicherti R."/>
            <person name="Tsui H.-C.T."/>
            <person name="Winkler M.E."/>
        </authorList>
    </citation>
    <scope>NUCLEOTIDE SEQUENCE</scope>
</reference>
<keyword evidence="1" id="KW-0472">Membrane</keyword>
<keyword evidence="1" id="KW-1133">Transmembrane helix</keyword>
<gene>
    <name evidence="2" type="ORF">METZ01_LOCUS138669</name>
</gene>
<protein>
    <submittedName>
        <fullName evidence="2">Uncharacterized protein</fullName>
    </submittedName>
</protein>
<evidence type="ECO:0000313" key="2">
    <source>
        <dbReference type="EMBL" id="SVA85815.1"/>
    </source>
</evidence>
<evidence type="ECO:0000256" key="1">
    <source>
        <dbReference type="SAM" id="Phobius"/>
    </source>
</evidence>
<feature type="transmembrane region" description="Helical" evidence="1">
    <location>
        <begin position="12"/>
        <end position="35"/>
    </location>
</feature>
<dbReference type="AlphaFoldDB" id="A0A381Z925"/>
<accession>A0A381Z925</accession>
<keyword evidence="1" id="KW-0812">Transmembrane</keyword>
<name>A0A381Z925_9ZZZZ</name>
<proteinExistence type="predicted"/>